<dbReference type="PANTHER" id="PTHR37392">
    <property type="entry name" value="OS09G0556800 PROTEIN"/>
    <property type="match status" value="1"/>
</dbReference>
<proteinExistence type="predicted"/>
<dbReference type="EMBL" id="JAXQNO010000021">
    <property type="protein sequence ID" value="KAK4769551.1"/>
    <property type="molecule type" value="Genomic_DNA"/>
</dbReference>
<organism evidence="2 3">
    <name type="scientific">Trapa natans</name>
    <name type="common">Water chestnut</name>
    <dbReference type="NCBI Taxonomy" id="22666"/>
    <lineage>
        <taxon>Eukaryota</taxon>
        <taxon>Viridiplantae</taxon>
        <taxon>Streptophyta</taxon>
        <taxon>Embryophyta</taxon>
        <taxon>Tracheophyta</taxon>
        <taxon>Spermatophyta</taxon>
        <taxon>Magnoliopsida</taxon>
        <taxon>eudicotyledons</taxon>
        <taxon>Gunneridae</taxon>
        <taxon>Pentapetalae</taxon>
        <taxon>rosids</taxon>
        <taxon>malvids</taxon>
        <taxon>Myrtales</taxon>
        <taxon>Lythraceae</taxon>
        <taxon>Trapa</taxon>
    </lineage>
</organism>
<dbReference type="PANTHER" id="PTHR37392:SF1">
    <property type="entry name" value="OS09G0556800 PROTEIN"/>
    <property type="match status" value="1"/>
</dbReference>
<evidence type="ECO:0000313" key="3">
    <source>
        <dbReference type="Proteomes" id="UP001346149"/>
    </source>
</evidence>
<accession>A0AAN7KUF9</accession>
<sequence length="499" mass="57476">MVYMYTPTYYSTLHDSITSFCKNILPFPSKKRGLPSAEHKLSETQSENLKWQQDSFHQMLNLMGLQKEGILGEHDVSAFRIHLLDTLITAPVQHEHPTILRDKLLFLQELLYAKCITEGEYHSSKRPLLQRLAVQGSEIEARDVIVAQSSEETRQKHNNGPSDEEWSVIDLKDENCLLNRENSSHWKSKSSVKQHIKGAASAFGFGSSSHKTSKGKRTKSIFDTFPQNPSLTDESEQFKENPFWDSRQRKEKCEKTTSILMSANSPHPPTQPILEPLNLKRKPFQALFNGNDGVNKAMKSGKKQWGGLVDGLKKWKKHDSDDETAPLSLNEKSSNEGYLCLGEVPEETKLIKTKLHFDGSPSYILADKELGEKIKKQLSRIQKELCTRNPSLEFSDEQIEVISTKLPADKSDLRNFFPKTWCDQYGDLVLNVVKKEFEDHMGEMKMLQDSTRERSTCWTTFDYDDCDHENSHPNLFGNRQQYLHEENPFSHYHHESRWN</sequence>
<dbReference type="Proteomes" id="UP001346149">
    <property type="component" value="Unassembled WGS sequence"/>
</dbReference>
<reference evidence="2 3" key="1">
    <citation type="journal article" date="2023" name="Hortic Res">
        <title>Pangenome of water caltrop reveals structural variations and asymmetric subgenome divergence after allopolyploidization.</title>
        <authorList>
            <person name="Zhang X."/>
            <person name="Chen Y."/>
            <person name="Wang L."/>
            <person name="Yuan Y."/>
            <person name="Fang M."/>
            <person name="Shi L."/>
            <person name="Lu R."/>
            <person name="Comes H.P."/>
            <person name="Ma Y."/>
            <person name="Chen Y."/>
            <person name="Huang G."/>
            <person name="Zhou Y."/>
            <person name="Zheng Z."/>
            <person name="Qiu Y."/>
        </authorList>
    </citation>
    <scope>NUCLEOTIDE SEQUENCE [LARGE SCALE GENOMIC DNA]</scope>
    <source>
        <strain evidence="2">F231</strain>
    </source>
</reference>
<comment type="caution">
    <text evidence="2">The sequence shown here is derived from an EMBL/GenBank/DDBJ whole genome shotgun (WGS) entry which is preliminary data.</text>
</comment>
<gene>
    <name evidence="2" type="ORF">SAY86_027701</name>
</gene>
<evidence type="ECO:0000256" key="1">
    <source>
        <dbReference type="SAM" id="MobiDB-lite"/>
    </source>
</evidence>
<evidence type="ECO:0000313" key="2">
    <source>
        <dbReference type="EMBL" id="KAK4769551.1"/>
    </source>
</evidence>
<protein>
    <submittedName>
        <fullName evidence="2">Uncharacterized protein</fullName>
    </submittedName>
</protein>
<name>A0AAN7KUF9_TRANT</name>
<keyword evidence="3" id="KW-1185">Reference proteome</keyword>
<feature type="region of interest" description="Disordered" evidence="1">
    <location>
        <begin position="206"/>
        <end position="239"/>
    </location>
</feature>
<dbReference type="AlphaFoldDB" id="A0AAN7KUF9"/>